<name>A0A699L1E9_TANCI</name>
<gene>
    <name evidence="1" type="ORF">Tci_691103</name>
</gene>
<evidence type="ECO:0008006" key="2">
    <source>
        <dbReference type="Google" id="ProtNLM"/>
    </source>
</evidence>
<proteinExistence type="predicted"/>
<evidence type="ECO:0000313" key="1">
    <source>
        <dbReference type="EMBL" id="GFB19132.1"/>
    </source>
</evidence>
<organism evidence="1">
    <name type="scientific">Tanacetum cinerariifolium</name>
    <name type="common">Dalmatian daisy</name>
    <name type="synonym">Chrysanthemum cinerariifolium</name>
    <dbReference type="NCBI Taxonomy" id="118510"/>
    <lineage>
        <taxon>Eukaryota</taxon>
        <taxon>Viridiplantae</taxon>
        <taxon>Streptophyta</taxon>
        <taxon>Embryophyta</taxon>
        <taxon>Tracheophyta</taxon>
        <taxon>Spermatophyta</taxon>
        <taxon>Magnoliopsida</taxon>
        <taxon>eudicotyledons</taxon>
        <taxon>Gunneridae</taxon>
        <taxon>Pentapetalae</taxon>
        <taxon>asterids</taxon>
        <taxon>campanulids</taxon>
        <taxon>Asterales</taxon>
        <taxon>Asteraceae</taxon>
        <taxon>Asteroideae</taxon>
        <taxon>Anthemideae</taxon>
        <taxon>Anthemidinae</taxon>
        <taxon>Tanacetum</taxon>
    </lineage>
</organism>
<reference evidence="1" key="1">
    <citation type="journal article" date="2019" name="Sci. Rep.">
        <title>Draft genome of Tanacetum cinerariifolium, the natural source of mosquito coil.</title>
        <authorList>
            <person name="Yamashiro T."/>
            <person name="Shiraishi A."/>
            <person name="Satake H."/>
            <person name="Nakayama K."/>
        </authorList>
    </citation>
    <scope>NUCLEOTIDE SEQUENCE</scope>
</reference>
<sequence>ETNNFDNSLPEFTTFSNVLFDAEYESNSSDEQSCSDEDVLEKIISKPLFEEEIIPMKINHSHDSSLLISSKIDYLLEELTGELTLLKSISPGIDETDCDFEEDIRLIEKLLYDNSSPRPPKDFVSVNSDAESESFSPSPILVKDSDSLMKEIDLFCTTDYPMPSGIVDEDYDSERDILIRKDLPSNNTLSFAEKKSFHFDIPPSSRPPTKPPDGDTRILNIKMMGDISDQKAFMHKLMITLAPHQEKSPDLLSHRGLKAFPPFAESPMMIHGQNNPILDLNSTLANITDQMTSITSLCEMACQFVRKKLEEKQLEEEQEAKAKYWKLLVCYDDDDDKERFDSLDDNIISRLPLNGSFCFDDDDEEDYTSAITPDEPVLSTEEPDNSLSIGDEHLDTIPATESDEFIKSGVENLILIPSESEGIPEHMCDVPYHDNSPPLDVSKDQIEDFSESNKDFSSIDEDSFSVDDIDYVEALPPDYELVSSEVMEIVIPEVGGIDNDILLTIKDDVLHEKLLNVNLLIAKIE</sequence>
<feature type="non-terminal residue" evidence="1">
    <location>
        <position position="1"/>
    </location>
</feature>
<dbReference type="EMBL" id="BKCJ010571904">
    <property type="protein sequence ID" value="GFB19132.1"/>
    <property type="molecule type" value="Genomic_DNA"/>
</dbReference>
<comment type="caution">
    <text evidence="1">The sequence shown here is derived from an EMBL/GenBank/DDBJ whole genome shotgun (WGS) entry which is preliminary data.</text>
</comment>
<dbReference type="AlphaFoldDB" id="A0A699L1E9"/>
<accession>A0A699L1E9</accession>
<feature type="non-terminal residue" evidence="1">
    <location>
        <position position="525"/>
    </location>
</feature>
<protein>
    <recommendedName>
        <fullName evidence="2">Reverse transcriptase domain-containing protein</fullName>
    </recommendedName>
</protein>